<dbReference type="PANTHER" id="PTHR10357:SF179">
    <property type="entry name" value="NEUTRAL AND BASIC AMINO ACID TRANSPORT PROTEIN RBAT"/>
    <property type="match status" value="1"/>
</dbReference>
<dbReference type="AlphaFoldDB" id="A0A0R2NJN7"/>
<keyword evidence="6" id="KW-1185">Reference proteome</keyword>
<proteinExistence type="inferred from homology"/>
<dbReference type="Pfam" id="PF23915">
    <property type="entry name" value="SusG_C"/>
    <property type="match status" value="1"/>
</dbReference>
<dbReference type="Gene3D" id="3.20.20.80">
    <property type="entry name" value="Glycosidases"/>
    <property type="match status" value="1"/>
</dbReference>
<dbReference type="SMART" id="SM00642">
    <property type="entry name" value="Aamy"/>
    <property type="match status" value="1"/>
</dbReference>
<evidence type="ECO:0000313" key="6">
    <source>
        <dbReference type="Proteomes" id="UP000051249"/>
    </source>
</evidence>
<accession>A0A0R2NJN7</accession>
<evidence type="ECO:0000256" key="3">
    <source>
        <dbReference type="ARBA" id="ARBA00023295"/>
    </source>
</evidence>
<dbReference type="SUPFAM" id="SSF51011">
    <property type="entry name" value="Glycosyl hydrolase domain"/>
    <property type="match status" value="1"/>
</dbReference>
<sequence>MEIFYMEEWFDKAIIYQVYPKSFKDSNGDGIGDIRGIIEKVAYIKSLGVNTIWVNPMYVSPQVDNGYDVSNYFAIDESMGTMEDFEELVKVVHDHGMKIIMDFVLNHTSDQHPWFQDAKNNPHSLYRNYYLWSKGKNGSEPNNWGSFFGGSVWSRVHKNDSEYYFHLFNKHMPDLNWKNPEVQQSVTDIAKFWVAKGIDGFRLDAFIHISKADFNQDYISHEKHPLAEPYYANRSEVQSYLRYFTSELRKEKPDIYILGEASSADINLALDYSNPQSNLCDQVITFRLFADKLKNPIVNLPSEFQPVTLDVQLFKKQMAEWQANMEGICYPTLYWSNHDTARLISRYGDSDYPINSAKALATVLYLQRGVPIIYFGEELGMQNAYLDRFEQFEDQNVDDFANIALKNGISKNKILNMLNSTHKMSARNVMHWSKKDNFGFSNHDPWIGGKSTDVNVDEEDSQSDSVLNYYRELLKIKQSNLYSIGKETIDNCEDPIFSFSRSYNNYEAKVIVNLSCDSQQYQLDNEMKNGKRILSEGQLQIKNGNIQLGPWSSIIIESKEK</sequence>
<dbReference type="InterPro" id="IPR013780">
    <property type="entry name" value="Glyco_hydro_b"/>
</dbReference>
<dbReference type="InterPro" id="IPR006047">
    <property type="entry name" value="GH13_cat_dom"/>
</dbReference>
<dbReference type="Proteomes" id="UP000051249">
    <property type="component" value="Unassembled WGS sequence"/>
</dbReference>
<name>A0A0R2NJN7_9LACO</name>
<evidence type="ECO:0000256" key="1">
    <source>
        <dbReference type="ARBA" id="ARBA00008061"/>
    </source>
</evidence>
<organism evidence="5 6">
    <name type="scientific">Pediococcus argentinicus</name>
    <dbReference type="NCBI Taxonomy" id="480391"/>
    <lineage>
        <taxon>Bacteria</taxon>
        <taxon>Bacillati</taxon>
        <taxon>Bacillota</taxon>
        <taxon>Bacilli</taxon>
        <taxon>Lactobacillales</taxon>
        <taxon>Lactobacillaceae</taxon>
        <taxon>Pediococcus</taxon>
    </lineage>
</organism>
<dbReference type="GO" id="GO:0009313">
    <property type="term" value="P:oligosaccharide catabolic process"/>
    <property type="evidence" value="ECO:0007669"/>
    <property type="project" value="TreeGrafter"/>
</dbReference>
<dbReference type="SUPFAM" id="SSF51445">
    <property type="entry name" value="(Trans)glycosidases"/>
    <property type="match status" value="1"/>
</dbReference>
<evidence type="ECO:0000313" key="5">
    <source>
        <dbReference type="EMBL" id="KRO25976.1"/>
    </source>
</evidence>
<keyword evidence="2" id="KW-0378">Hydrolase</keyword>
<dbReference type="Pfam" id="PF00128">
    <property type="entry name" value="Alpha-amylase"/>
    <property type="match status" value="1"/>
</dbReference>
<reference evidence="5 6" key="1">
    <citation type="journal article" date="2015" name="Genome Announc.">
        <title>Expanding the biotechnology potential of lactobacilli through comparative genomics of 213 strains and associated genera.</title>
        <authorList>
            <person name="Sun Z."/>
            <person name="Harris H.M."/>
            <person name="McCann A."/>
            <person name="Guo C."/>
            <person name="Argimon S."/>
            <person name="Zhang W."/>
            <person name="Yang X."/>
            <person name="Jeffery I.B."/>
            <person name="Cooney J.C."/>
            <person name="Kagawa T.F."/>
            <person name="Liu W."/>
            <person name="Song Y."/>
            <person name="Salvetti E."/>
            <person name="Wrobel A."/>
            <person name="Rasinkangas P."/>
            <person name="Parkhill J."/>
            <person name="Rea M.C."/>
            <person name="O'Sullivan O."/>
            <person name="Ritari J."/>
            <person name="Douillard F.P."/>
            <person name="Paul Ross R."/>
            <person name="Yang R."/>
            <person name="Briner A.E."/>
            <person name="Felis G.E."/>
            <person name="de Vos W.M."/>
            <person name="Barrangou R."/>
            <person name="Klaenhammer T.R."/>
            <person name="Caufield P.W."/>
            <person name="Cui Y."/>
            <person name="Zhang H."/>
            <person name="O'Toole P.W."/>
        </authorList>
    </citation>
    <scope>NUCLEOTIDE SEQUENCE [LARGE SCALE GENOMIC DNA]</scope>
    <source>
        <strain evidence="5 6">DSM 23026</strain>
    </source>
</reference>
<dbReference type="InterPro" id="IPR017853">
    <property type="entry name" value="GH"/>
</dbReference>
<feature type="domain" description="Glycosyl hydrolase family 13 catalytic" evidence="4">
    <location>
        <begin position="17"/>
        <end position="409"/>
    </location>
</feature>
<comment type="similarity">
    <text evidence="1">Belongs to the glycosyl hydrolase 13 family.</text>
</comment>
<protein>
    <recommendedName>
        <fullName evidence="4">Glycosyl hydrolase family 13 catalytic domain-containing protein</fullName>
    </recommendedName>
</protein>
<dbReference type="InterPro" id="IPR045857">
    <property type="entry name" value="O16G_dom_2"/>
</dbReference>
<dbReference type="CDD" id="cd11333">
    <property type="entry name" value="AmyAc_SI_OligoGlu_DGase"/>
    <property type="match status" value="1"/>
</dbReference>
<dbReference type="GO" id="GO:0004556">
    <property type="term" value="F:alpha-amylase activity"/>
    <property type="evidence" value="ECO:0007669"/>
    <property type="project" value="TreeGrafter"/>
</dbReference>
<dbReference type="PATRIC" id="fig|480391.4.peg.1261"/>
<dbReference type="EMBL" id="JQCQ01000004">
    <property type="protein sequence ID" value="KRO25976.1"/>
    <property type="molecule type" value="Genomic_DNA"/>
</dbReference>
<dbReference type="FunFam" id="3.90.400.10:FF:000002">
    <property type="entry name" value="Sucrose isomerase"/>
    <property type="match status" value="1"/>
</dbReference>
<dbReference type="PANTHER" id="PTHR10357">
    <property type="entry name" value="ALPHA-AMYLASE FAMILY MEMBER"/>
    <property type="match status" value="1"/>
</dbReference>
<comment type="caution">
    <text evidence="5">The sequence shown here is derived from an EMBL/GenBank/DDBJ whole genome shotgun (WGS) entry which is preliminary data.</text>
</comment>
<keyword evidence="3" id="KW-0326">Glycosidase</keyword>
<dbReference type="InterPro" id="IPR056300">
    <property type="entry name" value="SusG-like_C"/>
</dbReference>
<evidence type="ECO:0000259" key="4">
    <source>
        <dbReference type="SMART" id="SM00642"/>
    </source>
</evidence>
<gene>
    <name evidence="5" type="ORF">IV88_GL001244</name>
</gene>
<evidence type="ECO:0000256" key="2">
    <source>
        <dbReference type="ARBA" id="ARBA00022801"/>
    </source>
</evidence>
<dbReference type="Gene3D" id="3.90.400.10">
    <property type="entry name" value="Oligo-1,6-glucosidase, Domain 2"/>
    <property type="match status" value="1"/>
</dbReference>
<dbReference type="Gene3D" id="2.60.40.1180">
    <property type="entry name" value="Golgi alpha-mannosidase II"/>
    <property type="match status" value="1"/>
</dbReference>